<dbReference type="PANTHER" id="PTHR47356:SF2">
    <property type="entry name" value="FAD-BINDING DOMAIN-CONTAINING PROTEIN-RELATED"/>
    <property type="match status" value="1"/>
</dbReference>
<name>A0A9P5R8D0_9FUNG</name>
<comment type="caution">
    <text evidence="1">The sequence shown here is derived from an EMBL/GenBank/DDBJ whole genome shotgun (WGS) entry which is preliminary data.</text>
</comment>
<sequence>SAMAVGAQMMPIIEQLGLYEKLVAAGKRFNSSLLVSESKQTLLSMNFLPAEELSGYPSYIIARPLLYELFLSKVPVHKILFGKRVLTISEENDKVKIQTADNVVYEGDILVGADGAYSAIRQQLYNRLKKEGNLPKSDQEDLPFSCTCLVGQTVPLDPKEFPQLANPLQPFVSTIGKNKPYTWTLFTTAQNTVCWMSLHHLDRKTSKVAEDQRFRNIDNSEWGPQAAQAMADETRHFPITFGDGSLTLGDLYDKTPKDLMSKVMLEEKVFKTWYSGRTLNPAGGAGALTAMHDAIALANLIYTIPSNTAEEIEKVFAEYQAERLPPTIEKYDGSQMLSKLVSKSFAGVIALYLARLVPRWLWRAYVKKSLMLRPYAGFMKAVENRGPVAATPTPSTEKAKGLYDKRTGVAAF</sequence>
<dbReference type="GO" id="GO:0004497">
    <property type="term" value="F:monooxygenase activity"/>
    <property type="evidence" value="ECO:0007669"/>
    <property type="project" value="InterPro"/>
</dbReference>
<protein>
    <recommendedName>
        <fullName evidence="3">FAD/NAD(P)-binding domain-containing protein</fullName>
    </recommendedName>
</protein>
<dbReference type="OrthoDB" id="655030at2759"/>
<dbReference type="SUPFAM" id="SSF51905">
    <property type="entry name" value="FAD/NAD(P)-binding domain"/>
    <property type="match status" value="1"/>
</dbReference>
<dbReference type="AlphaFoldDB" id="A0A9P5R8D0"/>
<evidence type="ECO:0008006" key="3">
    <source>
        <dbReference type="Google" id="ProtNLM"/>
    </source>
</evidence>
<feature type="non-terminal residue" evidence="1">
    <location>
        <position position="412"/>
    </location>
</feature>
<dbReference type="PANTHER" id="PTHR47356">
    <property type="entry name" value="FAD-DEPENDENT MONOOXYGENASE ASQG-RELATED"/>
    <property type="match status" value="1"/>
</dbReference>
<evidence type="ECO:0000313" key="2">
    <source>
        <dbReference type="Proteomes" id="UP000748756"/>
    </source>
</evidence>
<gene>
    <name evidence="1" type="ORF">BG015_005291</name>
</gene>
<dbReference type="InterPro" id="IPR036188">
    <property type="entry name" value="FAD/NAD-bd_sf"/>
</dbReference>
<proteinExistence type="predicted"/>
<dbReference type="Proteomes" id="UP000748756">
    <property type="component" value="Unassembled WGS sequence"/>
</dbReference>
<dbReference type="Gene3D" id="3.50.50.60">
    <property type="entry name" value="FAD/NAD(P)-binding domain"/>
    <property type="match status" value="1"/>
</dbReference>
<accession>A0A9P5R8D0</accession>
<dbReference type="EMBL" id="JAAAUQ010002453">
    <property type="protein sequence ID" value="KAF9123556.1"/>
    <property type="molecule type" value="Genomic_DNA"/>
</dbReference>
<evidence type="ECO:0000313" key="1">
    <source>
        <dbReference type="EMBL" id="KAF9123556.1"/>
    </source>
</evidence>
<reference evidence="1" key="1">
    <citation type="journal article" date="2020" name="Fungal Divers.">
        <title>Resolving the Mortierellaceae phylogeny through synthesis of multi-gene phylogenetics and phylogenomics.</title>
        <authorList>
            <person name="Vandepol N."/>
            <person name="Liber J."/>
            <person name="Desiro A."/>
            <person name="Na H."/>
            <person name="Kennedy M."/>
            <person name="Barry K."/>
            <person name="Grigoriev I.V."/>
            <person name="Miller A.N."/>
            <person name="O'Donnell K."/>
            <person name="Stajich J.E."/>
            <person name="Bonito G."/>
        </authorList>
    </citation>
    <scope>NUCLEOTIDE SEQUENCE</scope>
    <source>
        <strain evidence="1">NRRL 6426</strain>
    </source>
</reference>
<dbReference type="InterPro" id="IPR050562">
    <property type="entry name" value="FAD_mOase_fung"/>
</dbReference>
<organism evidence="1 2">
    <name type="scientific">Linnemannia schmuckeri</name>
    <dbReference type="NCBI Taxonomy" id="64567"/>
    <lineage>
        <taxon>Eukaryota</taxon>
        <taxon>Fungi</taxon>
        <taxon>Fungi incertae sedis</taxon>
        <taxon>Mucoromycota</taxon>
        <taxon>Mortierellomycotina</taxon>
        <taxon>Mortierellomycetes</taxon>
        <taxon>Mortierellales</taxon>
        <taxon>Mortierellaceae</taxon>
        <taxon>Linnemannia</taxon>
    </lineage>
</organism>
<keyword evidence="2" id="KW-1185">Reference proteome</keyword>